<dbReference type="STRING" id="337701.SAMN05444398_101216"/>
<accession>A0A1M6WZS4</accession>
<keyword evidence="5" id="KW-1185">Reference proteome</keyword>
<dbReference type="SUPFAM" id="SSF111384">
    <property type="entry name" value="OmpH-like"/>
    <property type="match status" value="1"/>
</dbReference>
<dbReference type="InterPro" id="IPR024930">
    <property type="entry name" value="Skp_dom_sf"/>
</dbReference>
<dbReference type="AlphaFoldDB" id="A0A1M6WZS4"/>
<proteinExistence type="predicted"/>
<evidence type="ECO:0000313" key="4">
    <source>
        <dbReference type="EMBL" id="SHK99079.1"/>
    </source>
</evidence>
<feature type="signal peptide" evidence="3">
    <location>
        <begin position="1"/>
        <end position="28"/>
    </location>
</feature>
<feature type="region of interest" description="Disordered" evidence="2">
    <location>
        <begin position="181"/>
        <end position="226"/>
    </location>
</feature>
<evidence type="ECO:0000313" key="5">
    <source>
        <dbReference type="Proteomes" id="UP000183974"/>
    </source>
</evidence>
<evidence type="ECO:0000256" key="3">
    <source>
        <dbReference type="SAM" id="SignalP"/>
    </source>
</evidence>
<dbReference type="InterPro" id="IPR005632">
    <property type="entry name" value="Chaperone_Skp"/>
</dbReference>
<reference evidence="4 5" key="1">
    <citation type="submission" date="2016-11" db="EMBL/GenBank/DDBJ databases">
        <authorList>
            <person name="Jaros S."/>
            <person name="Januszkiewicz K."/>
            <person name="Wedrychowicz H."/>
        </authorList>
    </citation>
    <scope>NUCLEOTIDE SEQUENCE [LARGE SCALE GENOMIC DNA]</scope>
    <source>
        <strain evidence="4 5">DSM 29589</strain>
    </source>
</reference>
<dbReference type="GO" id="GO:0051082">
    <property type="term" value="F:unfolded protein binding"/>
    <property type="evidence" value="ECO:0007669"/>
    <property type="project" value="InterPro"/>
</dbReference>
<dbReference type="Pfam" id="PF03938">
    <property type="entry name" value="OmpH"/>
    <property type="match status" value="1"/>
</dbReference>
<feature type="coiled-coil region" evidence="1">
    <location>
        <begin position="57"/>
        <end position="132"/>
    </location>
</feature>
<dbReference type="RefSeq" id="WP_073031744.1">
    <property type="nucleotide sequence ID" value="NZ_BMLR01000001.1"/>
</dbReference>
<sequence>MTCFGLAVVRRVLVALSLLCAAVPGAVAQDMGVIESDILLIDPDRLFAETQLGLRMTSALHAEREALIARNRELEAQLEAEEKALTDLRAETSPEEFRKLADTFDSKVQDIRRESERRARDLERNSSQATVQFMRLIEPVLVQIMREAGAAVVMDSRNVLLRAGAIDITDLAIARIDERIGDAMPGDAPPEDATPAPDTPEQAPEEDPEEDPPAQDTPAEQAPAGD</sequence>
<evidence type="ECO:0000256" key="1">
    <source>
        <dbReference type="SAM" id="Coils"/>
    </source>
</evidence>
<dbReference type="SMART" id="SM00935">
    <property type="entry name" value="OmpH"/>
    <property type="match status" value="1"/>
</dbReference>
<protein>
    <submittedName>
        <fullName evidence="4">Periplasmic chaperone for outer membrane proteins Skp</fullName>
    </submittedName>
</protein>
<gene>
    <name evidence="4" type="ORF">SAMN05444398_101216</name>
</gene>
<dbReference type="Proteomes" id="UP000183974">
    <property type="component" value="Unassembled WGS sequence"/>
</dbReference>
<evidence type="ECO:0000256" key="2">
    <source>
        <dbReference type="SAM" id="MobiDB-lite"/>
    </source>
</evidence>
<dbReference type="OrthoDB" id="7868372at2"/>
<organism evidence="4 5">
    <name type="scientific">Roseovarius pacificus</name>
    <dbReference type="NCBI Taxonomy" id="337701"/>
    <lineage>
        <taxon>Bacteria</taxon>
        <taxon>Pseudomonadati</taxon>
        <taxon>Pseudomonadota</taxon>
        <taxon>Alphaproteobacteria</taxon>
        <taxon>Rhodobacterales</taxon>
        <taxon>Roseobacteraceae</taxon>
        <taxon>Roseovarius</taxon>
    </lineage>
</organism>
<dbReference type="Gene3D" id="3.30.910.20">
    <property type="entry name" value="Skp domain"/>
    <property type="match status" value="1"/>
</dbReference>
<feature type="compositionally biased region" description="Low complexity" evidence="2">
    <location>
        <begin position="191"/>
        <end position="202"/>
    </location>
</feature>
<name>A0A1M6WZS4_9RHOB</name>
<keyword evidence="1" id="KW-0175">Coiled coil</keyword>
<feature type="compositionally biased region" description="Acidic residues" evidence="2">
    <location>
        <begin position="203"/>
        <end position="213"/>
    </location>
</feature>
<dbReference type="EMBL" id="FRBR01000001">
    <property type="protein sequence ID" value="SHK99079.1"/>
    <property type="molecule type" value="Genomic_DNA"/>
</dbReference>
<feature type="chain" id="PRO_5012274531" evidence="3">
    <location>
        <begin position="29"/>
        <end position="226"/>
    </location>
</feature>
<keyword evidence="3" id="KW-0732">Signal</keyword>